<comment type="caution">
    <text evidence="7">The sequence shown here is derived from an EMBL/GenBank/DDBJ whole genome shotgun (WGS) entry which is preliminary data.</text>
</comment>
<sequence>MSATKLTYLPVSGLGESIRYLLHYGGVEFEDERITREELAIRKPKLPLGQVPVLEFEGKTLFQSISICRFLARRFNLTGEDEWDSLQCDIAVDTISDIGIAITGYVTETNEEAKKAKKAAALTKINFLTEKLEGHLAKNDGHFVKGQLTWPDFVLAAVFTTLVGRGEADFFAERPLLKALKAKVDALPAIKAYLAKRPPVPF</sequence>
<evidence type="ECO:0000259" key="6">
    <source>
        <dbReference type="PROSITE" id="PS50405"/>
    </source>
</evidence>
<reference evidence="7 8" key="1">
    <citation type="submission" date="2020-04" db="EMBL/GenBank/DDBJ databases">
        <authorList>
            <person name="Alioto T."/>
            <person name="Alioto T."/>
            <person name="Gomez Garrido J."/>
        </authorList>
    </citation>
    <scope>NUCLEOTIDE SEQUENCE [LARGE SCALE GENOMIC DNA]</scope>
</reference>
<dbReference type="PROSITE" id="PS50405">
    <property type="entry name" value="GST_CTER"/>
    <property type="match status" value="1"/>
</dbReference>
<dbReference type="SFLD" id="SFLDG00363">
    <property type="entry name" value="AMPS_(cytGST):_Alpha-__Mu-__Pi"/>
    <property type="match status" value="1"/>
</dbReference>
<dbReference type="PANTHER" id="PTHR11571:SF224">
    <property type="entry name" value="HEMATOPOIETIC PROSTAGLANDIN D SYNTHASE"/>
    <property type="match status" value="1"/>
</dbReference>
<dbReference type="InterPro" id="IPR004045">
    <property type="entry name" value="Glutathione_S-Trfase_N"/>
</dbReference>
<dbReference type="GO" id="GO:0006749">
    <property type="term" value="P:glutathione metabolic process"/>
    <property type="evidence" value="ECO:0007669"/>
    <property type="project" value="TreeGrafter"/>
</dbReference>
<dbReference type="OrthoDB" id="414243at2759"/>
<dbReference type="SFLD" id="SFLDS00019">
    <property type="entry name" value="Glutathione_Transferase_(cytos"/>
    <property type="match status" value="1"/>
</dbReference>
<dbReference type="Gene3D" id="1.20.1050.10">
    <property type="match status" value="1"/>
</dbReference>
<dbReference type="InterPro" id="IPR010987">
    <property type="entry name" value="Glutathione-S-Trfase_C-like"/>
</dbReference>
<dbReference type="GO" id="GO:0004364">
    <property type="term" value="F:glutathione transferase activity"/>
    <property type="evidence" value="ECO:0007669"/>
    <property type="project" value="UniProtKB-EC"/>
</dbReference>
<keyword evidence="2" id="KW-0808">Transferase</keyword>
<comment type="catalytic activity">
    <reaction evidence="4">
        <text>RX + glutathione = an S-substituted glutathione + a halide anion + H(+)</text>
        <dbReference type="Rhea" id="RHEA:16437"/>
        <dbReference type="ChEBI" id="CHEBI:15378"/>
        <dbReference type="ChEBI" id="CHEBI:16042"/>
        <dbReference type="ChEBI" id="CHEBI:17792"/>
        <dbReference type="ChEBI" id="CHEBI:57925"/>
        <dbReference type="ChEBI" id="CHEBI:90779"/>
        <dbReference type="EC" id="2.5.1.18"/>
    </reaction>
</comment>
<evidence type="ECO:0000259" key="5">
    <source>
        <dbReference type="PROSITE" id="PS50404"/>
    </source>
</evidence>
<protein>
    <recommendedName>
        <fullName evidence="1">glutathione transferase</fullName>
        <ecNumber evidence="1">2.5.1.18</ecNumber>
    </recommendedName>
</protein>
<evidence type="ECO:0000256" key="4">
    <source>
        <dbReference type="ARBA" id="ARBA00047960"/>
    </source>
</evidence>
<gene>
    <name evidence="7" type="ORF">CLODIP_2_CD12856</name>
</gene>
<dbReference type="AlphaFoldDB" id="A0A8S1CWX1"/>
<dbReference type="InterPro" id="IPR036249">
    <property type="entry name" value="Thioredoxin-like_sf"/>
</dbReference>
<name>A0A8S1CWX1_9INSE</name>
<feature type="domain" description="GST C-terminal" evidence="6">
    <location>
        <begin position="81"/>
        <end position="202"/>
    </location>
</feature>
<dbReference type="PROSITE" id="PS50404">
    <property type="entry name" value="GST_NTER"/>
    <property type="match status" value="1"/>
</dbReference>
<dbReference type="CDD" id="cd03039">
    <property type="entry name" value="GST_N_Sigma_like"/>
    <property type="match status" value="1"/>
</dbReference>
<dbReference type="Proteomes" id="UP000494165">
    <property type="component" value="Unassembled WGS sequence"/>
</dbReference>
<evidence type="ECO:0000256" key="1">
    <source>
        <dbReference type="ARBA" id="ARBA00012452"/>
    </source>
</evidence>
<evidence type="ECO:0000256" key="3">
    <source>
        <dbReference type="ARBA" id="ARBA00038317"/>
    </source>
</evidence>
<accession>A0A8S1CWX1</accession>
<evidence type="ECO:0000313" key="8">
    <source>
        <dbReference type="Proteomes" id="UP000494165"/>
    </source>
</evidence>
<organism evidence="7 8">
    <name type="scientific">Cloeon dipterum</name>
    <dbReference type="NCBI Taxonomy" id="197152"/>
    <lineage>
        <taxon>Eukaryota</taxon>
        <taxon>Metazoa</taxon>
        <taxon>Ecdysozoa</taxon>
        <taxon>Arthropoda</taxon>
        <taxon>Hexapoda</taxon>
        <taxon>Insecta</taxon>
        <taxon>Pterygota</taxon>
        <taxon>Palaeoptera</taxon>
        <taxon>Ephemeroptera</taxon>
        <taxon>Pisciforma</taxon>
        <taxon>Baetidae</taxon>
        <taxon>Cloeon</taxon>
    </lineage>
</organism>
<dbReference type="EC" id="2.5.1.18" evidence="1"/>
<dbReference type="Gene3D" id="3.40.30.10">
    <property type="entry name" value="Glutaredoxin"/>
    <property type="match status" value="1"/>
</dbReference>
<dbReference type="SFLD" id="SFLDG01205">
    <property type="entry name" value="AMPS.1"/>
    <property type="match status" value="1"/>
</dbReference>
<dbReference type="SUPFAM" id="SSF47616">
    <property type="entry name" value="GST C-terminal domain-like"/>
    <property type="match status" value="1"/>
</dbReference>
<dbReference type="SUPFAM" id="SSF52833">
    <property type="entry name" value="Thioredoxin-like"/>
    <property type="match status" value="1"/>
</dbReference>
<evidence type="ECO:0000256" key="2">
    <source>
        <dbReference type="ARBA" id="ARBA00022679"/>
    </source>
</evidence>
<dbReference type="EMBL" id="CADEPI010000073">
    <property type="protein sequence ID" value="CAB3372554.1"/>
    <property type="molecule type" value="Genomic_DNA"/>
</dbReference>
<dbReference type="InterPro" id="IPR040079">
    <property type="entry name" value="Glutathione_S-Trfase"/>
</dbReference>
<dbReference type="CDD" id="cd03192">
    <property type="entry name" value="GST_C_Sigma_like"/>
    <property type="match status" value="1"/>
</dbReference>
<dbReference type="FunFam" id="1.20.1050.10:FF:000030">
    <property type="entry name" value="Glutathione S-transferase S1"/>
    <property type="match status" value="1"/>
</dbReference>
<dbReference type="InterPro" id="IPR004046">
    <property type="entry name" value="GST_C"/>
</dbReference>
<keyword evidence="8" id="KW-1185">Reference proteome</keyword>
<dbReference type="PANTHER" id="PTHR11571">
    <property type="entry name" value="GLUTATHIONE S-TRANSFERASE"/>
    <property type="match status" value="1"/>
</dbReference>
<evidence type="ECO:0000313" key="7">
    <source>
        <dbReference type="EMBL" id="CAB3372554.1"/>
    </source>
</evidence>
<dbReference type="Pfam" id="PF14497">
    <property type="entry name" value="GST_C_3"/>
    <property type="match status" value="1"/>
</dbReference>
<dbReference type="InterPro" id="IPR050213">
    <property type="entry name" value="GST_superfamily"/>
</dbReference>
<feature type="domain" description="GST N-terminal" evidence="5">
    <location>
        <begin position="2"/>
        <end position="79"/>
    </location>
</feature>
<dbReference type="InterPro" id="IPR036282">
    <property type="entry name" value="Glutathione-S-Trfase_C_sf"/>
</dbReference>
<proteinExistence type="inferred from homology"/>
<comment type="similarity">
    <text evidence="3">Belongs to the GST superfamily. Sigma family.</text>
</comment>
<dbReference type="Pfam" id="PF02798">
    <property type="entry name" value="GST_N"/>
    <property type="match status" value="1"/>
</dbReference>